<evidence type="ECO:0000313" key="2">
    <source>
        <dbReference type="Proteomes" id="UP000053237"/>
    </source>
</evidence>
<dbReference type="Proteomes" id="UP000053237">
    <property type="component" value="Unassembled WGS sequence"/>
</dbReference>
<reference evidence="1 2" key="1">
    <citation type="submission" date="2012-05" db="EMBL/GenBank/DDBJ databases">
        <title>Recombination and specialization in a pathogen metapopulation.</title>
        <authorList>
            <person name="Gardiner A."/>
            <person name="Kemen E."/>
            <person name="Schultz-Larsen T."/>
            <person name="MacLean D."/>
            <person name="Van Oosterhout C."/>
            <person name="Jones J.D.G."/>
        </authorList>
    </citation>
    <scope>NUCLEOTIDE SEQUENCE [LARGE SCALE GENOMIC DNA]</scope>
    <source>
        <strain evidence="1 2">Ac Nc2</strain>
    </source>
</reference>
<sequence>MSLLSAQTIHQTFISLNIVAGLSHSSFLNLDSRGWEYGTTSATFFMRPACVRCIRKWYNRRRDFYSLSSASFHFQFSQLPQFYGVYQFFLAALLSSRISQGRDSEIVDIKQVHFTGSCLAPPRKGILSGSCHAMDFKENPRDKVKKKRCLKEMALSIASTMKTLYPTHPTTTITLEQMCPVLRKYFSTNLKLLDADDFMNLLHQHLMDQQGSGIYRDIVRISPYGPYKVDNLKHIIRIGIFFYMNCYIK</sequence>
<proteinExistence type="predicted"/>
<evidence type="ECO:0000313" key="1">
    <source>
        <dbReference type="EMBL" id="CCI40323.1"/>
    </source>
</evidence>
<dbReference type="InParanoid" id="A0A024G1Z2"/>
<dbReference type="AlphaFoldDB" id="A0A024G1Z2"/>
<gene>
    <name evidence="1" type="ORF">BN9_011070</name>
</gene>
<name>A0A024G1Z2_9STRA</name>
<keyword evidence="2" id="KW-1185">Reference proteome</keyword>
<organism evidence="1 2">
    <name type="scientific">Albugo candida</name>
    <dbReference type="NCBI Taxonomy" id="65357"/>
    <lineage>
        <taxon>Eukaryota</taxon>
        <taxon>Sar</taxon>
        <taxon>Stramenopiles</taxon>
        <taxon>Oomycota</taxon>
        <taxon>Peronosporomycetes</taxon>
        <taxon>Albuginales</taxon>
        <taxon>Albuginaceae</taxon>
        <taxon>Albugo</taxon>
    </lineage>
</organism>
<dbReference type="EMBL" id="CAIX01000007">
    <property type="protein sequence ID" value="CCI40323.1"/>
    <property type="molecule type" value="Genomic_DNA"/>
</dbReference>
<protein>
    <submittedName>
        <fullName evidence="1">Uncharacterized protein</fullName>
    </submittedName>
</protein>
<comment type="caution">
    <text evidence="1">The sequence shown here is derived from an EMBL/GenBank/DDBJ whole genome shotgun (WGS) entry which is preliminary data.</text>
</comment>
<accession>A0A024G1Z2</accession>